<dbReference type="PROSITE" id="PS51725">
    <property type="entry name" value="ABM"/>
    <property type="match status" value="1"/>
</dbReference>
<dbReference type="InterPro" id="IPR007138">
    <property type="entry name" value="ABM_dom"/>
</dbReference>
<dbReference type="Pfam" id="PF03992">
    <property type="entry name" value="ABM"/>
    <property type="match status" value="1"/>
</dbReference>
<comment type="caution">
    <text evidence="2">The sequence shown here is derived from an EMBL/GenBank/DDBJ whole genome shotgun (WGS) entry which is preliminary data.</text>
</comment>
<sequence length="104" mass="11714">MSVAPAGEVRVLVYHATTDEQGVEAAYHQVSLEMAKVDGMLGNELLHSLPDPQGFLVLSRWRDEEAFHAWERGASHQDSTSPLRPFRDTRMSVPFGIYRVRAAY</sequence>
<dbReference type="SUPFAM" id="SSF54909">
    <property type="entry name" value="Dimeric alpha+beta barrel"/>
    <property type="match status" value="1"/>
</dbReference>
<name>A0ABQ3PB15_9ACTN</name>
<organism evidence="2 3">
    <name type="scientific">Streptomyces hydrogenans</name>
    <dbReference type="NCBI Taxonomy" id="1873719"/>
    <lineage>
        <taxon>Bacteria</taxon>
        <taxon>Bacillati</taxon>
        <taxon>Actinomycetota</taxon>
        <taxon>Actinomycetes</taxon>
        <taxon>Kitasatosporales</taxon>
        <taxon>Streptomycetaceae</taxon>
        <taxon>Streptomyces</taxon>
    </lineage>
</organism>
<accession>A0ABQ3PB15</accession>
<reference evidence="2" key="1">
    <citation type="submission" date="2024-05" db="EMBL/GenBank/DDBJ databases">
        <title>Whole genome shotgun sequence of Streptomyces hydrogenans NBRC 13475.</title>
        <authorList>
            <person name="Komaki H."/>
            <person name="Tamura T."/>
        </authorList>
    </citation>
    <scope>NUCLEOTIDE SEQUENCE</scope>
    <source>
        <strain evidence="2">NBRC 13475</strain>
    </source>
</reference>
<dbReference type="Proteomes" id="UP001052739">
    <property type="component" value="Unassembled WGS sequence"/>
</dbReference>
<evidence type="ECO:0000313" key="3">
    <source>
        <dbReference type="Proteomes" id="UP001052739"/>
    </source>
</evidence>
<dbReference type="InterPro" id="IPR011008">
    <property type="entry name" value="Dimeric_a/b-barrel"/>
</dbReference>
<dbReference type="EMBL" id="BNDW01000019">
    <property type="protein sequence ID" value="GHI22212.1"/>
    <property type="molecule type" value="Genomic_DNA"/>
</dbReference>
<keyword evidence="2" id="KW-0560">Oxidoreductase</keyword>
<dbReference type="GeneID" id="94007523"/>
<dbReference type="Gene3D" id="3.30.70.100">
    <property type="match status" value="1"/>
</dbReference>
<dbReference type="RefSeq" id="WP_043223679.1">
    <property type="nucleotide sequence ID" value="NZ_BNBS01000018.1"/>
</dbReference>
<gene>
    <name evidence="2" type="ORF">Shyd_35830</name>
</gene>
<keyword evidence="3" id="KW-1185">Reference proteome</keyword>
<evidence type="ECO:0000259" key="1">
    <source>
        <dbReference type="PROSITE" id="PS51725"/>
    </source>
</evidence>
<evidence type="ECO:0000313" key="2">
    <source>
        <dbReference type="EMBL" id="GHI22212.1"/>
    </source>
</evidence>
<proteinExistence type="predicted"/>
<keyword evidence="2" id="KW-0503">Monooxygenase</keyword>
<dbReference type="GO" id="GO:0004497">
    <property type="term" value="F:monooxygenase activity"/>
    <property type="evidence" value="ECO:0007669"/>
    <property type="project" value="UniProtKB-KW"/>
</dbReference>
<protein>
    <submittedName>
        <fullName evidence="2">Antibiotic biosynthesis monooxygenase</fullName>
    </submittedName>
</protein>
<feature type="domain" description="ABM" evidence="1">
    <location>
        <begin position="9"/>
        <end position="95"/>
    </location>
</feature>